<keyword evidence="3 6" id="KW-0812">Transmembrane</keyword>
<comment type="similarity">
    <text evidence="2">Belongs to the oxidase-dependent Fe transporter (OFeT) (TC 9.A.10.1) family.</text>
</comment>
<dbReference type="EMBL" id="JAUHMF010000002">
    <property type="protein sequence ID" value="MDT8899221.1"/>
    <property type="molecule type" value="Genomic_DNA"/>
</dbReference>
<feature type="transmembrane region" description="Helical" evidence="6">
    <location>
        <begin position="179"/>
        <end position="198"/>
    </location>
</feature>
<feature type="transmembrane region" description="Helical" evidence="6">
    <location>
        <begin position="246"/>
        <end position="262"/>
    </location>
</feature>
<gene>
    <name evidence="7" type="ORF">QYE77_13225</name>
</gene>
<accession>A0ABU3NQX8</accession>
<evidence type="ECO:0000313" key="7">
    <source>
        <dbReference type="EMBL" id="MDT8899221.1"/>
    </source>
</evidence>
<sequence length="271" mass="29397">MFAAFLLALREGLEAALVIGILLGALEKFQLQSLKRSVWLGVAAAVGGSLVVGWGLNALGMELEGQAEAAFEGVMMLLAAGLLTWMIFWLHRQGAAIRRELEHDVRVETQRRGAWGLFLVAFTAVGREGIELAIFLLAARFAAGALPTWGGALLGLALAAFGGWVIFTTTYRLNLKRFFQLSNVLLLLFAAGLVAHGVHEFNEIGWIPAVVDPLWDIGHLLPESTFIGQVLTALFGYNANPSLTEVIAYLMYVVSIGILVLPKPSWRVART</sequence>
<evidence type="ECO:0000313" key="8">
    <source>
        <dbReference type="Proteomes" id="UP001254165"/>
    </source>
</evidence>
<feature type="transmembrane region" description="Helical" evidence="6">
    <location>
        <begin position="69"/>
        <end position="90"/>
    </location>
</feature>
<dbReference type="PANTHER" id="PTHR31632:SF2">
    <property type="entry name" value="PLASMA MEMBRANE IRON PERMEASE"/>
    <property type="match status" value="1"/>
</dbReference>
<keyword evidence="8" id="KW-1185">Reference proteome</keyword>
<dbReference type="RefSeq" id="WP_315625907.1">
    <property type="nucleotide sequence ID" value="NZ_JAUHMF010000002.1"/>
</dbReference>
<evidence type="ECO:0000256" key="4">
    <source>
        <dbReference type="ARBA" id="ARBA00022989"/>
    </source>
</evidence>
<evidence type="ECO:0000256" key="2">
    <source>
        <dbReference type="ARBA" id="ARBA00008333"/>
    </source>
</evidence>
<dbReference type="Pfam" id="PF03239">
    <property type="entry name" value="FTR1"/>
    <property type="match status" value="1"/>
</dbReference>
<feature type="transmembrane region" description="Helical" evidence="6">
    <location>
        <begin position="6"/>
        <end position="26"/>
    </location>
</feature>
<comment type="caution">
    <text evidence="7">The sequence shown here is derived from an EMBL/GenBank/DDBJ whole genome shotgun (WGS) entry which is preliminary data.</text>
</comment>
<proteinExistence type="inferred from homology"/>
<protein>
    <submittedName>
        <fullName evidence="7">FTR1 family protein</fullName>
    </submittedName>
</protein>
<evidence type="ECO:0000256" key="6">
    <source>
        <dbReference type="SAM" id="Phobius"/>
    </source>
</evidence>
<organism evidence="7 8">
    <name type="scientific">Thermanaerothrix solaris</name>
    <dbReference type="NCBI Taxonomy" id="3058434"/>
    <lineage>
        <taxon>Bacteria</taxon>
        <taxon>Bacillati</taxon>
        <taxon>Chloroflexota</taxon>
        <taxon>Anaerolineae</taxon>
        <taxon>Anaerolineales</taxon>
        <taxon>Anaerolineaceae</taxon>
        <taxon>Thermanaerothrix</taxon>
    </lineage>
</organism>
<reference evidence="7 8" key="1">
    <citation type="submission" date="2023-07" db="EMBL/GenBank/DDBJ databases">
        <title>Novel species of Thermanaerothrix with wide hydrolytic capabilities.</title>
        <authorList>
            <person name="Zayulina K.S."/>
            <person name="Podosokorskaya O.A."/>
            <person name="Elcheninov A.G."/>
        </authorList>
    </citation>
    <scope>NUCLEOTIDE SEQUENCE [LARGE SCALE GENOMIC DNA]</scope>
    <source>
        <strain evidence="7 8">4228-RoL</strain>
    </source>
</reference>
<feature type="transmembrane region" description="Helical" evidence="6">
    <location>
        <begin position="38"/>
        <end position="57"/>
    </location>
</feature>
<evidence type="ECO:0000256" key="5">
    <source>
        <dbReference type="ARBA" id="ARBA00023136"/>
    </source>
</evidence>
<feature type="transmembrane region" description="Helical" evidence="6">
    <location>
        <begin position="149"/>
        <end position="167"/>
    </location>
</feature>
<dbReference type="Proteomes" id="UP001254165">
    <property type="component" value="Unassembled WGS sequence"/>
</dbReference>
<evidence type="ECO:0000256" key="1">
    <source>
        <dbReference type="ARBA" id="ARBA00004141"/>
    </source>
</evidence>
<keyword evidence="5 6" id="KW-0472">Membrane</keyword>
<feature type="transmembrane region" description="Helical" evidence="6">
    <location>
        <begin position="115"/>
        <end position="143"/>
    </location>
</feature>
<keyword evidence="4 6" id="KW-1133">Transmembrane helix</keyword>
<evidence type="ECO:0000256" key="3">
    <source>
        <dbReference type="ARBA" id="ARBA00022692"/>
    </source>
</evidence>
<dbReference type="PANTHER" id="PTHR31632">
    <property type="entry name" value="IRON TRANSPORTER FTH1"/>
    <property type="match status" value="1"/>
</dbReference>
<comment type="subcellular location">
    <subcellularLocation>
        <location evidence="1">Membrane</location>
        <topology evidence="1">Multi-pass membrane protein</topology>
    </subcellularLocation>
</comment>
<name>A0ABU3NQX8_9CHLR</name>
<dbReference type="InterPro" id="IPR004923">
    <property type="entry name" value="FTR1/Fip1/EfeU"/>
</dbReference>